<sequence>MTGGGGNECAFVKLFPYLRWNILVDSKTQTLHLSLNTLEESLFSFFFFFNYVGRGSYVGKIRGQLVGVSSLLSTKLTLVTTH</sequence>
<dbReference type="EMBL" id="CH474026">
    <property type="protein sequence ID" value="EDL95096.1"/>
    <property type="molecule type" value="Genomic_DNA"/>
</dbReference>
<evidence type="ECO:0000313" key="2">
    <source>
        <dbReference type="Proteomes" id="UP000234681"/>
    </source>
</evidence>
<organism evidence="1 2">
    <name type="scientific">Rattus norvegicus</name>
    <name type="common">Rat</name>
    <dbReference type="NCBI Taxonomy" id="10116"/>
    <lineage>
        <taxon>Eukaryota</taxon>
        <taxon>Metazoa</taxon>
        <taxon>Chordata</taxon>
        <taxon>Craniata</taxon>
        <taxon>Vertebrata</taxon>
        <taxon>Euteleostomi</taxon>
        <taxon>Mammalia</taxon>
        <taxon>Eutheria</taxon>
        <taxon>Euarchontoglires</taxon>
        <taxon>Glires</taxon>
        <taxon>Rodentia</taxon>
        <taxon>Myomorpha</taxon>
        <taxon>Muroidea</taxon>
        <taxon>Muridae</taxon>
        <taxon>Murinae</taxon>
        <taxon>Rattus</taxon>
    </lineage>
</organism>
<accession>A6K7C3</accession>
<reference evidence="1 2" key="1">
    <citation type="submission" date="2005-09" db="EMBL/GenBank/DDBJ databases">
        <authorList>
            <person name="Mural R.J."/>
            <person name="Li P.W."/>
            <person name="Adams M.D."/>
            <person name="Amanatides P.G."/>
            <person name="Baden-Tillson H."/>
            <person name="Barnstead M."/>
            <person name="Chin S.H."/>
            <person name="Dew I."/>
            <person name="Evans C.A."/>
            <person name="Ferriera S."/>
            <person name="Flanigan M."/>
            <person name="Fosler C."/>
            <person name="Glodek A."/>
            <person name="Gu Z."/>
            <person name="Holt R.A."/>
            <person name="Jennings D."/>
            <person name="Kraft C.L."/>
            <person name="Lu F."/>
            <person name="Nguyen T."/>
            <person name="Nusskern D.R."/>
            <person name="Pfannkoch C.M."/>
            <person name="Sitter C."/>
            <person name="Sutton G.G."/>
            <person name="Venter J.C."/>
            <person name="Wang Z."/>
            <person name="Woodage T."/>
            <person name="Zheng X.H."/>
            <person name="Zhong F."/>
        </authorList>
    </citation>
    <scope>NUCLEOTIDE SEQUENCE [LARGE SCALE GENOMIC DNA]</scope>
    <source>
        <strain>BN</strain>
        <strain evidence="2">Sprague-Dawley</strain>
    </source>
</reference>
<name>A6K7C3_RAT</name>
<gene>
    <name evidence="1" type="ORF">rCG_27520</name>
</gene>
<protein>
    <submittedName>
        <fullName evidence="1">RCG27520</fullName>
    </submittedName>
</protein>
<dbReference type="AlphaFoldDB" id="A6K7C3"/>
<dbReference type="Proteomes" id="UP000234681">
    <property type="component" value="Chromosome 3"/>
</dbReference>
<evidence type="ECO:0000313" key="1">
    <source>
        <dbReference type="EMBL" id="EDL95096.1"/>
    </source>
</evidence>
<proteinExistence type="predicted"/>